<dbReference type="InterPro" id="IPR029063">
    <property type="entry name" value="SAM-dependent_MTases_sf"/>
</dbReference>
<dbReference type="InterPro" id="IPR050362">
    <property type="entry name" value="Cation-dep_OMT"/>
</dbReference>
<evidence type="ECO:0000256" key="1">
    <source>
        <dbReference type="ARBA" id="ARBA00022603"/>
    </source>
</evidence>
<dbReference type="AlphaFoldDB" id="A0A8H5HJB7"/>
<keyword evidence="6" id="KW-1185">Reference proteome</keyword>
<dbReference type="PANTHER" id="PTHR10509:SF14">
    <property type="entry name" value="CAFFEOYL-COA O-METHYLTRANSFERASE 3-RELATED"/>
    <property type="match status" value="1"/>
</dbReference>
<name>A0A8H5HJB7_9AGAR</name>
<dbReference type="EMBL" id="JAACJP010000005">
    <property type="protein sequence ID" value="KAF5384388.1"/>
    <property type="molecule type" value="Genomic_DNA"/>
</dbReference>
<dbReference type="InterPro" id="IPR002935">
    <property type="entry name" value="SAM_O-MeTrfase"/>
</dbReference>
<sequence length="237" mass="25486">MTDQAQKHSGIGRQPFVPTTLEDWARSDEYHNSFLLEVDDVLDTALVNSTAKGLPDIAVSAAQGKFLKLLASSTAAKRILEVGTLGGYSTIWLGRALPEGGKLITLELDSKHAEVAQENLARAGLSSKVEVILGPAIESLAKLQPEPPFDLVFIDADKPSNTQYFIEAKRLVRKGGVIIVDNVVRNGSVSDPALSDPSLEGVRELLKAIQGDKEVDATTIGTTGEKGYDGFLYAIRR</sequence>
<dbReference type="SUPFAM" id="SSF53335">
    <property type="entry name" value="S-adenosyl-L-methionine-dependent methyltransferases"/>
    <property type="match status" value="1"/>
</dbReference>
<evidence type="ECO:0008006" key="7">
    <source>
        <dbReference type="Google" id="ProtNLM"/>
    </source>
</evidence>
<evidence type="ECO:0000313" key="6">
    <source>
        <dbReference type="Proteomes" id="UP000565441"/>
    </source>
</evidence>
<dbReference type="Gene3D" id="3.40.50.150">
    <property type="entry name" value="Vaccinia Virus protein VP39"/>
    <property type="match status" value="1"/>
</dbReference>
<organism evidence="5 6">
    <name type="scientific">Tricholomella constricta</name>
    <dbReference type="NCBI Taxonomy" id="117010"/>
    <lineage>
        <taxon>Eukaryota</taxon>
        <taxon>Fungi</taxon>
        <taxon>Dikarya</taxon>
        <taxon>Basidiomycota</taxon>
        <taxon>Agaricomycotina</taxon>
        <taxon>Agaricomycetes</taxon>
        <taxon>Agaricomycetidae</taxon>
        <taxon>Agaricales</taxon>
        <taxon>Tricholomatineae</taxon>
        <taxon>Lyophyllaceae</taxon>
        <taxon>Tricholomella</taxon>
    </lineage>
</organism>
<proteinExistence type="inferred from homology"/>
<dbReference type="PANTHER" id="PTHR10509">
    <property type="entry name" value="O-METHYLTRANSFERASE-RELATED"/>
    <property type="match status" value="1"/>
</dbReference>
<comment type="caution">
    <text evidence="5">The sequence shown here is derived from an EMBL/GenBank/DDBJ whole genome shotgun (WGS) entry which is preliminary data.</text>
</comment>
<dbReference type="PROSITE" id="PS51682">
    <property type="entry name" value="SAM_OMT_I"/>
    <property type="match status" value="1"/>
</dbReference>
<evidence type="ECO:0000256" key="4">
    <source>
        <dbReference type="ARBA" id="ARBA00023453"/>
    </source>
</evidence>
<evidence type="ECO:0000256" key="3">
    <source>
        <dbReference type="ARBA" id="ARBA00022691"/>
    </source>
</evidence>
<evidence type="ECO:0000313" key="5">
    <source>
        <dbReference type="EMBL" id="KAF5384388.1"/>
    </source>
</evidence>
<dbReference type="Pfam" id="PF01596">
    <property type="entry name" value="Methyltransf_3"/>
    <property type="match status" value="1"/>
</dbReference>
<protein>
    <recommendedName>
        <fullName evidence="7">O-methyltransferase</fullName>
    </recommendedName>
</protein>
<dbReference type="OrthoDB" id="10251242at2759"/>
<comment type="similarity">
    <text evidence="4">Belongs to the class I-like SAM-binding methyltransferase superfamily. Cation-dependent O-methyltransferase family.</text>
</comment>
<reference evidence="5 6" key="1">
    <citation type="journal article" date="2020" name="ISME J.">
        <title>Uncovering the hidden diversity of litter-decomposition mechanisms in mushroom-forming fungi.</title>
        <authorList>
            <person name="Floudas D."/>
            <person name="Bentzer J."/>
            <person name="Ahren D."/>
            <person name="Johansson T."/>
            <person name="Persson P."/>
            <person name="Tunlid A."/>
        </authorList>
    </citation>
    <scope>NUCLEOTIDE SEQUENCE [LARGE SCALE GENOMIC DNA]</scope>
    <source>
        <strain evidence="5 6">CBS 661.87</strain>
    </source>
</reference>
<dbReference type="CDD" id="cd02440">
    <property type="entry name" value="AdoMet_MTases"/>
    <property type="match status" value="1"/>
</dbReference>
<gene>
    <name evidence="5" type="ORF">D9615_003398</name>
</gene>
<keyword evidence="2" id="KW-0808">Transferase</keyword>
<dbReference type="Proteomes" id="UP000565441">
    <property type="component" value="Unassembled WGS sequence"/>
</dbReference>
<accession>A0A8H5HJB7</accession>
<dbReference type="GO" id="GO:0008757">
    <property type="term" value="F:S-adenosylmethionine-dependent methyltransferase activity"/>
    <property type="evidence" value="ECO:0007669"/>
    <property type="project" value="TreeGrafter"/>
</dbReference>
<keyword evidence="1" id="KW-0489">Methyltransferase</keyword>
<dbReference type="GO" id="GO:0008171">
    <property type="term" value="F:O-methyltransferase activity"/>
    <property type="evidence" value="ECO:0007669"/>
    <property type="project" value="InterPro"/>
</dbReference>
<keyword evidence="3" id="KW-0949">S-adenosyl-L-methionine</keyword>
<evidence type="ECO:0000256" key="2">
    <source>
        <dbReference type="ARBA" id="ARBA00022679"/>
    </source>
</evidence>
<dbReference type="GO" id="GO:0032259">
    <property type="term" value="P:methylation"/>
    <property type="evidence" value="ECO:0007669"/>
    <property type="project" value="UniProtKB-KW"/>
</dbReference>